<dbReference type="AlphaFoldDB" id="A0A7R9QCA5"/>
<dbReference type="Gene3D" id="3.30.200.20">
    <property type="entry name" value="Phosphorylase Kinase, domain 1"/>
    <property type="match status" value="1"/>
</dbReference>
<dbReference type="PROSITE" id="PS50011">
    <property type="entry name" value="PROTEIN_KINASE_DOM"/>
    <property type="match status" value="1"/>
</dbReference>
<dbReference type="PANTHER" id="PTHR11909">
    <property type="entry name" value="CASEIN KINASE-RELATED"/>
    <property type="match status" value="1"/>
</dbReference>
<dbReference type="SMART" id="SM00220">
    <property type="entry name" value="S_TKc"/>
    <property type="match status" value="1"/>
</dbReference>
<dbReference type="EMBL" id="OC915468">
    <property type="protein sequence ID" value="CAD7640591.1"/>
    <property type="molecule type" value="Genomic_DNA"/>
</dbReference>
<dbReference type="InterPro" id="IPR011009">
    <property type="entry name" value="Kinase-like_dom_sf"/>
</dbReference>
<dbReference type="Gene3D" id="1.10.510.10">
    <property type="entry name" value="Transferase(Phosphotransferase) domain 1"/>
    <property type="match status" value="1"/>
</dbReference>
<evidence type="ECO:0000256" key="2">
    <source>
        <dbReference type="SAM" id="MobiDB-lite"/>
    </source>
</evidence>
<name>A0A7R9QCA5_9ACAR</name>
<dbReference type="PROSITE" id="PS00108">
    <property type="entry name" value="PROTEIN_KINASE_ST"/>
    <property type="match status" value="1"/>
</dbReference>
<reference evidence="4" key="1">
    <citation type="submission" date="2020-11" db="EMBL/GenBank/DDBJ databases">
        <authorList>
            <person name="Tran Van P."/>
        </authorList>
    </citation>
    <scope>NUCLEOTIDE SEQUENCE</scope>
</reference>
<dbReference type="GO" id="GO:0005524">
    <property type="term" value="F:ATP binding"/>
    <property type="evidence" value="ECO:0007669"/>
    <property type="project" value="InterPro"/>
</dbReference>
<evidence type="ECO:0000256" key="1">
    <source>
        <dbReference type="ARBA" id="ARBA00012513"/>
    </source>
</evidence>
<feature type="region of interest" description="Disordered" evidence="2">
    <location>
        <begin position="76"/>
        <end position="97"/>
    </location>
</feature>
<feature type="compositionally biased region" description="Polar residues" evidence="2">
    <location>
        <begin position="475"/>
        <end position="499"/>
    </location>
</feature>
<dbReference type="InterPro" id="IPR050235">
    <property type="entry name" value="CK1_Ser-Thr_kinase"/>
</dbReference>
<dbReference type="EC" id="2.7.11.1" evidence="1"/>
<keyword evidence="5" id="KW-1185">Reference proteome</keyword>
<feature type="domain" description="Protein kinase" evidence="3">
    <location>
        <begin position="49"/>
        <end position="384"/>
    </location>
</feature>
<dbReference type="SUPFAM" id="SSF56112">
    <property type="entry name" value="Protein kinase-like (PK-like)"/>
    <property type="match status" value="1"/>
</dbReference>
<evidence type="ECO:0000259" key="3">
    <source>
        <dbReference type="PROSITE" id="PS50011"/>
    </source>
</evidence>
<dbReference type="Pfam" id="PF00069">
    <property type="entry name" value="Pkinase"/>
    <property type="match status" value="1"/>
</dbReference>
<organism evidence="4">
    <name type="scientific">Oppiella nova</name>
    <dbReference type="NCBI Taxonomy" id="334625"/>
    <lineage>
        <taxon>Eukaryota</taxon>
        <taxon>Metazoa</taxon>
        <taxon>Ecdysozoa</taxon>
        <taxon>Arthropoda</taxon>
        <taxon>Chelicerata</taxon>
        <taxon>Arachnida</taxon>
        <taxon>Acari</taxon>
        <taxon>Acariformes</taxon>
        <taxon>Sarcoptiformes</taxon>
        <taxon>Oribatida</taxon>
        <taxon>Brachypylina</taxon>
        <taxon>Oppioidea</taxon>
        <taxon>Oppiidae</taxon>
        <taxon>Oppiella</taxon>
    </lineage>
</organism>
<gene>
    <name evidence="4" type="ORF">ONB1V03_LOCUS2641</name>
</gene>
<dbReference type="GO" id="GO:0004674">
    <property type="term" value="F:protein serine/threonine kinase activity"/>
    <property type="evidence" value="ECO:0007669"/>
    <property type="project" value="UniProtKB-EC"/>
</dbReference>
<protein>
    <recommendedName>
        <fullName evidence="1">non-specific serine/threonine protein kinase</fullName>
        <ecNumber evidence="1">2.7.11.1</ecNumber>
    </recommendedName>
</protein>
<accession>A0A7R9QCA5</accession>
<dbReference type="OrthoDB" id="2687620at2759"/>
<evidence type="ECO:0000313" key="5">
    <source>
        <dbReference type="Proteomes" id="UP000728032"/>
    </source>
</evidence>
<dbReference type="Proteomes" id="UP000728032">
    <property type="component" value="Unassembled WGS sequence"/>
</dbReference>
<dbReference type="InterPro" id="IPR000719">
    <property type="entry name" value="Prot_kinase_dom"/>
</dbReference>
<dbReference type="EMBL" id="CAJPVJ010000643">
    <property type="protein sequence ID" value="CAG2163057.1"/>
    <property type="molecule type" value="Genomic_DNA"/>
</dbReference>
<feature type="region of interest" description="Disordered" evidence="2">
    <location>
        <begin position="469"/>
        <end position="499"/>
    </location>
</feature>
<evidence type="ECO:0000313" key="4">
    <source>
        <dbReference type="EMBL" id="CAD7640591.1"/>
    </source>
</evidence>
<sequence>MRHKTHSFGDELGDRLAGLPVPRIAENGYRLPDPLPTGSILTDSTQRQWLLGESIGCGGFGEIYCAKELPESQRFGHNSAADRERTDMSSDVSTVSDNNSYNGLPKRSCVQKFNERQTERKNKEKLNKLLKDSNYPFVVKVDHISGPLFAEMHFYHRVAKPKLIDNWMLTQRLAFIGMPRYVASGIFIANNTCRRYRFLVLDRLGIDLQKILNKQNNRLSLKSAYTITMMTIDILAYIHSFGYIHADIKASNLLLGRLETTSPARELYLVDYGLVERYRTQDGEHKEEEEDNRRANSGTIEFTSRDGHVGALTRRSDLEILAFNTISWLSGARLPWIDCKDHEIVRKQKEYYMSHMDELLKHAFHSKSLVPKGLEEFVRSISRLGFKEDPDYSALKLILTRAIVSSGSTNDGLITWGEKTVTKTKTVKKGSKRAISSSVELGRGKAHRGEKQEFEQFELCDIPRKMDRHRAVRSAPTTLSRQRSASITPTNTSLMDLSNPTPQMLEVMERMRQKSETTDRDVVSIDSSHCNNHLIHKKRIRSNTSTKKGSKAQRIPLQKLEINVKTTNTSKRCSNRTIDTNVNKKALKAVLKRKSQQQHHKKINKTLITRSKTKTILSAKKLIKRSTIHSAKQNRTKVALVVDLANGSFKCDKHSRNNTNGNKKMK</sequence>
<dbReference type="InterPro" id="IPR008271">
    <property type="entry name" value="Ser/Thr_kinase_AS"/>
</dbReference>
<proteinExistence type="predicted"/>